<gene>
    <name evidence="1" type="ORF">APZ42_007735</name>
</gene>
<accession>A0A164F4D0</accession>
<evidence type="ECO:0000313" key="1">
    <source>
        <dbReference type="EMBL" id="KZR97413.1"/>
    </source>
</evidence>
<reference evidence="1 2" key="1">
    <citation type="submission" date="2016-03" db="EMBL/GenBank/DDBJ databases">
        <title>EvidentialGene: Evidence-directed Construction of Genes on Genomes.</title>
        <authorList>
            <person name="Gilbert D.G."/>
            <person name="Choi J.-H."/>
            <person name="Mockaitis K."/>
            <person name="Colbourne J."/>
            <person name="Pfrender M."/>
        </authorList>
    </citation>
    <scope>NUCLEOTIDE SEQUENCE [LARGE SCALE GENOMIC DNA]</scope>
    <source>
        <strain evidence="1 2">Xinb3</strain>
        <tissue evidence="1">Complete organism</tissue>
    </source>
</reference>
<evidence type="ECO:0000313" key="2">
    <source>
        <dbReference type="Proteomes" id="UP000076858"/>
    </source>
</evidence>
<feature type="non-terminal residue" evidence="1">
    <location>
        <position position="105"/>
    </location>
</feature>
<keyword evidence="2" id="KW-1185">Reference proteome</keyword>
<feature type="non-terminal residue" evidence="1">
    <location>
        <position position="1"/>
    </location>
</feature>
<protein>
    <submittedName>
        <fullName evidence="1">Uncharacterized protein</fullName>
    </submittedName>
</protein>
<dbReference type="Proteomes" id="UP000076858">
    <property type="component" value="Unassembled WGS sequence"/>
</dbReference>
<dbReference type="EMBL" id="LRGB01021573">
    <property type="protein sequence ID" value="KZR97413.1"/>
    <property type="molecule type" value="Genomic_DNA"/>
</dbReference>
<dbReference type="OrthoDB" id="6382070at2759"/>
<dbReference type="AlphaFoldDB" id="A0A164F4D0"/>
<proteinExistence type="predicted"/>
<sequence>CQIKTPCETRWNSKFDAVEDVLSKDQDKLDEPIAVYFDILQGEKNNFLGCVLPCVLKIKQEIQTITSQNMQPNGFGAFIRRGILAHIENRFGTWFQDEKFMIATS</sequence>
<name>A0A164F4D0_9CRUS</name>
<organism evidence="1 2">
    <name type="scientific">Daphnia magna</name>
    <dbReference type="NCBI Taxonomy" id="35525"/>
    <lineage>
        <taxon>Eukaryota</taxon>
        <taxon>Metazoa</taxon>
        <taxon>Ecdysozoa</taxon>
        <taxon>Arthropoda</taxon>
        <taxon>Crustacea</taxon>
        <taxon>Branchiopoda</taxon>
        <taxon>Diplostraca</taxon>
        <taxon>Cladocera</taxon>
        <taxon>Anomopoda</taxon>
        <taxon>Daphniidae</taxon>
        <taxon>Daphnia</taxon>
    </lineage>
</organism>
<comment type="caution">
    <text evidence="1">The sequence shown here is derived from an EMBL/GenBank/DDBJ whole genome shotgun (WGS) entry which is preliminary data.</text>
</comment>